<accession>A0A1H2VDV9</accession>
<proteinExistence type="predicted"/>
<gene>
    <name evidence="1" type="ORF">SAMN04488001_1478</name>
</gene>
<dbReference type="RefSeq" id="WP_089946169.1">
    <property type="nucleotide sequence ID" value="NZ_FNOI01000002.1"/>
</dbReference>
<dbReference type="AlphaFoldDB" id="A0A1H2VDV9"/>
<protein>
    <submittedName>
        <fullName evidence="1">Predicted metal-binding protein</fullName>
    </submittedName>
</protein>
<dbReference type="OrthoDB" id="424426at2"/>
<dbReference type="EMBL" id="FNOI01000002">
    <property type="protein sequence ID" value="SDW66059.1"/>
    <property type="molecule type" value="Genomic_DNA"/>
</dbReference>
<reference evidence="2" key="1">
    <citation type="submission" date="2016-10" db="EMBL/GenBank/DDBJ databases">
        <authorList>
            <person name="Varghese N."/>
            <person name="Submissions S."/>
        </authorList>
    </citation>
    <scope>NUCLEOTIDE SEQUENCE [LARGE SCALE GENOMIC DNA]</scope>
    <source>
        <strain evidence="2">DSM 26922</strain>
    </source>
</reference>
<evidence type="ECO:0000313" key="2">
    <source>
        <dbReference type="Proteomes" id="UP000199441"/>
    </source>
</evidence>
<keyword evidence="2" id="KW-1185">Reference proteome</keyword>
<dbReference type="Pfam" id="PF07845">
    <property type="entry name" value="DUF1636"/>
    <property type="match status" value="1"/>
</dbReference>
<sequence>MTTWITICDTCKRDDWEARAPGVTDGETFADLIEAAAEGTADVRTRRHSCLMGCARGCNVAIQGPGKLNYTVGEFDPSVEAAEAVVEYASLHAQSETGQVPYKQWPQAIKGHFATRHPPLPSDD</sequence>
<dbReference type="InterPro" id="IPR012863">
    <property type="entry name" value="DUF1636"/>
</dbReference>
<organism evidence="1 2">
    <name type="scientific">Litoreibacter albidus</name>
    <dbReference type="NCBI Taxonomy" id="670155"/>
    <lineage>
        <taxon>Bacteria</taxon>
        <taxon>Pseudomonadati</taxon>
        <taxon>Pseudomonadota</taxon>
        <taxon>Alphaproteobacteria</taxon>
        <taxon>Rhodobacterales</taxon>
        <taxon>Roseobacteraceae</taxon>
        <taxon>Litoreibacter</taxon>
    </lineage>
</organism>
<name>A0A1H2VDV9_9RHOB</name>
<dbReference type="STRING" id="670155.SAMN04488001_1478"/>
<evidence type="ECO:0000313" key="1">
    <source>
        <dbReference type="EMBL" id="SDW66059.1"/>
    </source>
</evidence>
<dbReference type="Proteomes" id="UP000199441">
    <property type="component" value="Unassembled WGS sequence"/>
</dbReference>